<evidence type="ECO:0000256" key="11">
    <source>
        <dbReference type="SAM" id="SignalP"/>
    </source>
</evidence>
<evidence type="ECO:0000313" key="12">
    <source>
        <dbReference type="EMBL" id="KAF8435143.1"/>
    </source>
</evidence>
<evidence type="ECO:0000256" key="2">
    <source>
        <dbReference type="ARBA" id="ARBA00005179"/>
    </source>
</evidence>
<feature type="binding site" description="axial binding residue" evidence="9">
    <location>
        <position position="444"/>
    </location>
    <ligand>
        <name>heme</name>
        <dbReference type="ChEBI" id="CHEBI:30413"/>
    </ligand>
    <ligandPart>
        <name>Fe</name>
        <dbReference type="ChEBI" id="CHEBI:18248"/>
    </ligandPart>
</feature>
<dbReference type="InterPro" id="IPR001128">
    <property type="entry name" value="Cyt_P450"/>
</dbReference>
<evidence type="ECO:0000256" key="1">
    <source>
        <dbReference type="ARBA" id="ARBA00001971"/>
    </source>
</evidence>
<dbReference type="PANTHER" id="PTHR46300:SF7">
    <property type="entry name" value="P450, PUTATIVE (EUROFUNG)-RELATED"/>
    <property type="match status" value="1"/>
</dbReference>
<keyword evidence="11" id="KW-0732">Signal</keyword>
<keyword evidence="8 10" id="KW-0503">Monooxygenase</keyword>
<keyword evidence="6 10" id="KW-0560">Oxidoreductase</keyword>
<feature type="signal peptide" evidence="11">
    <location>
        <begin position="1"/>
        <end position="21"/>
    </location>
</feature>
<proteinExistence type="inferred from homology"/>
<keyword evidence="7 9" id="KW-0408">Iron</keyword>
<keyword evidence="4 9" id="KW-0349">Heme</keyword>
<dbReference type="PRINTS" id="PR00385">
    <property type="entry name" value="P450"/>
</dbReference>
<comment type="pathway">
    <text evidence="2">Secondary metabolite biosynthesis.</text>
</comment>
<dbReference type="EMBL" id="WHUW01000026">
    <property type="protein sequence ID" value="KAF8435143.1"/>
    <property type="molecule type" value="Genomic_DNA"/>
</dbReference>
<evidence type="ECO:0000313" key="13">
    <source>
        <dbReference type="Proteomes" id="UP001194468"/>
    </source>
</evidence>
<reference evidence="12" key="2">
    <citation type="journal article" date="2020" name="Nat. Commun.">
        <title>Large-scale genome sequencing of mycorrhizal fungi provides insights into the early evolution of symbiotic traits.</title>
        <authorList>
            <person name="Miyauchi S."/>
            <person name="Kiss E."/>
            <person name="Kuo A."/>
            <person name="Drula E."/>
            <person name="Kohler A."/>
            <person name="Sanchez-Garcia M."/>
            <person name="Morin E."/>
            <person name="Andreopoulos B."/>
            <person name="Barry K.W."/>
            <person name="Bonito G."/>
            <person name="Buee M."/>
            <person name="Carver A."/>
            <person name="Chen C."/>
            <person name="Cichocki N."/>
            <person name="Clum A."/>
            <person name="Culley D."/>
            <person name="Crous P.W."/>
            <person name="Fauchery L."/>
            <person name="Girlanda M."/>
            <person name="Hayes R.D."/>
            <person name="Keri Z."/>
            <person name="LaButti K."/>
            <person name="Lipzen A."/>
            <person name="Lombard V."/>
            <person name="Magnuson J."/>
            <person name="Maillard F."/>
            <person name="Murat C."/>
            <person name="Nolan M."/>
            <person name="Ohm R.A."/>
            <person name="Pangilinan J."/>
            <person name="Pereira M.F."/>
            <person name="Perotto S."/>
            <person name="Peter M."/>
            <person name="Pfister S."/>
            <person name="Riley R."/>
            <person name="Sitrit Y."/>
            <person name="Stielow J.B."/>
            <person name="Szollosi G."/>
            <person name="Zifcakova L."/>
            <person name="Stursova M."/>
            <person name="Spatafora J.W."/>
            <person name="Tedersoo L."/>
            <person name="Vaario L.M."/>
            <person name="Yamada A."/>
            <person name="Yan M."/>
            <person name="Wang P."/>
            <person name="Xu J."/>
            <person name="Bruns T."/>
            <person name="Baldrian P."/>
            <person name="Vilgalys R."/>
            <person name="Dunand C."/>
            <person name="Henrissat B."/>
            <person name="Grigoriev I.V."/>
            <person name="Hibbett D."/>
            <person name="Nagy L.G."/>
            <person name="Martin F.M."/>
        </authorList>
    </citation>
    <scope>NUCLEOTIDE SEQUENCE</scope>
    <source>
        <strain evidence="12">BED1</strain>
    </source>
</reference>
<evidence type="ECO:0000256" key="5">
    <source>
        <dbReference type="ARBA" id="ARBA00022723"/>
    </source>
</evidence>
<dbReference type="InterPro" id="IPR002401">
    <property type="entry name" value="Cyt_P450_E_grp-I"/>
</dbReference>
<dbReference type="AlphaFoldDB" id="A0AAD4GBT7"/>
<dbReference type="InterPro" id="IPR036396">
    <property type="entry name" value="Cyt_P450_sf"/>
</dbReference>
<accession>A0AAD4GBT7</accession>
<dbReference type="GO" id="GO:0005506">
    <property type="term" value="F:iron ion binding"/>
    <property type="evidence" value="ECO:0007669"/>
    <property type="project" value="InterPro"/>
</dbReference>
<organism evidence="12 13">
    <name type="scientific">Boletus edulis BED1</name>
    <dbReference type="NCBI Taxonomy" id="1328754"/>
    <lineage>
        <taxon>Eukaryota</taxon>
        <taxon>Fungi</taxon>
        <taxon>Dikarya</taxon>
        <taxon>Basidiomycota</taxon>
        <taxon>Agaricomycotina</taxon>
        <taxon>Agaricomycetes</taxon>
        <taxon>Agaricomycetidae</taxon>
        <taxon>Boletales</taxon>
        <taxon>Boletineae</taxon>
        <taxon>Boletaceae</taxon>
        <taxon>Boletoideae</taxon>
        <taxon>Boletus</taxon>
    </lineage>
</organism>
<keyword evidence="13" id="KW-1185">Reference proteome</keyword>
<gene>
    <name evidence="12" type="ORF">L210DRAFT_3552012</name>
</gene>
<name>A0AAD4GBT7_BOLED</name>
<evidence type="ECO:0000256" key="3">
    <source>
        <dbReference type="ARBA" id="ARBA00010617"/>
    </source>
</evidence>
<sequence length="522" mass="58673">MSSDWITLCVVAFACVVAVDAVRRHHKKDRSLPPYPLPPGPTPLPIIGNIHNVNISAPWLTYAEWSKVYGDLVYSRFFNQDVIIINSEKIAKALLEDRSSNYADRPHLITNTLFGIDFNTALMPYGGRWRLQRRFFHQTFKAESASRFVPMQQRRIHLLAHRLLESPERVFEHIHEFTTSVIINAIYDYDPVSPDDPMVDIIGRVCRLIAAVNTPEAAGILGAFPIILSIPSWFPGMSIKRKAALARTWARDWVEIPFEHALRKQNEGSTSPAMVFDGFREEDKMGGGTARLQALKDAAATGFLAGSETSGAALMTFVLAMVLHPAIQDKAYAEIDAVVGKERLPTFDDRPSLPYIDAIIRETLRWNPVVPLSVPHAVVKDDVYDGYHIPKGATVMTNLWSMAHNEFKYPKPFEFIPERFLYSDGTLTSDNVQNIAFGFGRRSCVGRAFADVSMWYAVATILALWRMSFPKDELGNDVPCEPKWASGMTTYPLPFPCRFEPRMPGMDAKKLEELTHATSVAV</sequence>
<comment type="cofactor">
    <cofactor evidence="1 9">
        <name>heme</name>
        <dbReference type="ChEBI" id="CHEBI:30413"/>
    </cofactor>
</comment>
<protein>
    <submittedName>
        <fullName evidence="12">Cytochrome P450</fullName>
    </submittedName>
</protein>
<dbReference type="Proteomes" id="UP001194468">
    <property type="component" value="Unassembled WGS sequence"/>
</dbReference>
<evidence type="ECO:0000256" key="4">
    <source>
        <dbReference type="ARBA" id="ARBA00022617"/>
    </source>
</evidence>
<evidence type="ECO:0000256" key="8">
    <source>
        <dbReference type="ARBA" id="ARBA00023033"/>
    </source>
</evidence>
<evidence type="ECO:0000256" key="10">
    <source>
        <dbReference type="RuleBase" id="RU000461"/>
    </source>
</evidence>
<comment type="caution">
    <text evidence="12">The sequence shown here is derived from an EMBL/GenBank/DDBJ whole genome shotgun (WGS) entry which is preliminary data.</text>
</comment>
<dbReference type="Pfam" id="PF00067">
    <property type="entry name" value="p450"/>
    <property type="match status" value="1"/>
</dbReference>
<dbReference type="SUPFAM" id="SSF48264">
    <property type="entry name" value="Cytochrome P450"/>
    <property type="match status" value="1"/>
</dbReference>
<dbReference type="GO" id="GO:0020037">
    <property type="term" value="F:heme binding"/>
    <property type="evidence" value="ECO:0007669"/>
    <property type="project" value="InterPro"/>
</dbReference>
<dbReference type="PRINTS" id="PR00463">
    <property type="entry name" value="EP450I"/>
</dbReference>
<dbReference type="GO" id="GO:0004497">
    <property type="term" value="F:monooxygenase activity"/>
    <property type="evidence" value="ECO:0007669"/>
    <property type="project" value="UniProtKB-KW"/>
</dbReference>
<dbReference type="GO" id="GO:0016705">
    <property type="term" value="F:oxidoreductase activity, acting on paired donors, with incorporation or reduction of molecular oxygen"/>
    <property type="evidence" value="ECO:0007669"/>
    <property type="project" value="InterPro"/>
</dbReference>
<dbReference type="Gene3D" id="1.10.630.10">
    <property type="entry name" value="Cytochrome P450"/>
    <property type="match status" value="1"/>
</dbReference>
<reference evidence="12" key="1">
    <citation type="submission" date="2019-10" db="EMBL/GenBank/DDBJ databases">
        <authorList>
            <consortium name="DOE Joint Genome Institute"/>
            <person name="Kuo A."/>
            <person name="Miyauchi S."/>
            <person name="Kiss E."/>
            <person name="Drula E."/>
            <person name="Kohler A."/>
            <person name="Sanchez-Garcia M."/>
            <person name="Andreopoulos B."/>
            <person name="Barry K.W."/>
            <person name="Bonito G."/>
            <person name="Buee M."/>
            <person name="Carver A."/>
            <person name="Chen C."/>
            <person name="Cichocki N."/>
            <person name="Clum A."/>
            <person name="Culley D."/>
            <person name="Crous P.W."/>
            <person name="Fauchery L."/>
            <person name="Girlanda M."/>
            <person name="Hayes R."/>
            <person name="Keri Z."/>
            <person name="LaButti K."/>
            <person name="Lipzen A."/>
            <person name="Lombard V."/>
            <person name="Magnuson J."/>
            <person name="Maillard F."/>
            <person name="Morin E."/>
            <person name="Murat C."/>
            <person name="Nolan M."/>
            <person name="Ohm R."/>
            <person name="Pangilinan J."/>
            <person name="Pereira M."/>
            <person name="Perotto S."/>
            <person name="Peter M."/>
            <person name="Riley R."/>
            <person name="Sitrit Y."/>
            <person name="Stielow B."/>
            <person name="Szollosi G."/>
            <person name="Zifcakova L."/>
            <person name="Stursova M."/>
            <person name="Spatafora J.W."/>
            <person name="Tedersoo L."/>
            <person name="Vaario L.-M."/>
            <person name="Yamada A."/>
            <person name="Yan M."/>
            <person name="Wang P."/>
            <person name="Xu J."/>
            <person name="Bruns T."/>
            <person name="Baldrian P."/>
            <person name="Vilgalys R."/>
            <person name="Henrissat B."/>
            <person name="Grigoriev I.V."/>
            <person name="Hibbett D."/>
            <person name="Nagy L.G."/>
            <person name="Martin F.M."/>
        </authorList>
    </citation>
    <scope>NUCLEOTIDE SEQUENCE</scope>
    <source>
        <strain evidence="12">BED1</strain>
    </source>
</reference>
<dbReference type="PANTHER" id="PTHR46300">
    <property type="entry name" value="P450, PUTATIVE (EUROFUNG)-RELATED-RELATED"/>
    <property type="match status" value="1"/>
</dbReference>
<keyword evidence="5 9" id="KW-0479">Metal-binding</keyword>
<comment type="similarity">
    <text evidence="3 10">Belongs to the cytochrome P450 family.</text>
</comment>
<feature type="chain" id="PRO_5042053224" evidence="11">
    <location>
        <begin position="22"/>
        <end position="522"/>
    </location>
</feature>
<dbReference type="PROSITE" id="PS00086">
    <property type="entry name" value="CYTOCHROME_P450"/>
    <property type="match status" value="1"/>
</dbReference>
<dbReference type="InterPro" id="IPR017972">
    <property type="entry name" value="Cyt_P450_CS"/>
</dbReference>
<dbReference type="CDD" id="cd11065">
    <property type="entry name" value="CYP64-like"/>
    <property type="match status" value="1"/>
</dbReference>
<evidence type="ECO:0000256" key="9">
    <source>
        <dbReference type="PIRSR" id="PIRSR602401-1"/>
    </source>
</evidence>
<evidence type="ECO:0000256" key="6">
    <source>
        <dbReference type="ARBA" id="ARBA00023002"/>
    </source>
</evidence>
<evidence type="ECO:0000256" key="7">
    <source>
        <dbReference type="ARBA" id="ARBA00023004"/>
    </source>
</evidence>
<dbReference type="InterPro" id="IPR050364">
    <property type="entry name" value="Cytochrome_P450_fung"/>
</dbReference>